<dbReference type="InterPro" id="IPR050121">
    <property type="entry name" value="Cytochrome_P450_monoxygenase"/>
</dbReference>
<dbReference type="GO" id="GO:0020037">
    <property type="term" value="F:heme binding"/>
    <property type="evidence" value="ECO:0007669"/>
    <property type="project" value="InterPro"/>
</dbReference>
<accession>A0A370HPA7</accession>
<organism evidence="1 2">
    <name type="scientific">Nocardia pseudobrasiliensis</name>
    <dbReference type="NCBI Taxonomy" id="45979"/>
    <lineage>
        <taxon>Bacteria</taxon>
        <taxon>Bacillati</taxon>
        <taxon>Actinomycetota</taxon>
        <taxon>Actinomycetes</taxon>
        <taxon>Mycobacteriales</taxon>
        <taxon>Nocardiaceae</taxon>
        <taxon>Nocardia</taxon>
    </lineage>
</organism>
<sequence length="466" mass="52791">MSRWWAAALAVPVAASLPHWLPASVVALRVRIFDLVNGETGLPTPSDRLPIGDFKRLYGHPAANGRSAGAALSDLFWYWLAPGPQVHQEHLEPGPRYDAVAKTTRRILARLDRTAWTELVTRATSRIADELGTHAQHRVRLRDLMMPIWAEVYYELVFAQPCPRTARDLITGNADDVVHSLKCTRPRHMKRRARLTAYLRERIATDPPAEPLPAALTAQEQAYYLQGTFFNTAVVQMSEAMAHLLLAIATNPAVQDRLVADPLDDTYLDHVIDETLWHYPLFGIAHRITTDEIPATANCPAVPTGSVLLFDYPRYQQGDRDHRFDPDRWSQPESRPPQYIPFGIAANRPCPARGFATLTMRVCAREMLRRYHLDSAVEHTRSLPSRGPCVLTPRAAARPTRIRLAATRWRDRWETVPRSLIQLVLGSWMVYDARRKRLCENYFADRQPIASRGAHDTTNPPDRPTP</sequence>
<dbReference type="RefSeq" id="WP_068005388.1">
    <property type="nucleotide sequence ID" value="NZ_QQBC01000016.1"/>
</dbReference>
<proteinExistence type="predicted"/>
<evidence type="ECO:0000313" key="2">
    <source>
        <dbReference type="Proteomes" id="UP000254869"/>
    </source>
</evidence>
<dbReference type="InterPro" id="IPR001128">
    <property type="entry name" value="Cyt_P450"/>
</dbReference>
<dbReference type="GO" id="GO:0016705">
    <property type="term" value="F:oxidoreductase activity, acting on paired donors, with incorporation or reduction of molecular oxygen"/>
    <property type="evidence" value="ECO:0007669"/>
    <property type="project" value="InterPro"/>
</dbReference>
<dbReference type="GO" id="GO:0004497">
    <property type="term" value="F:monooxygenase activity"/>
    <property type="evidence" value="ECO:0007669"/>
    <property type="project" value="InterPro"/>
</dbReference>
<reference evidence="1 2" key="1">
    <citation type="submission" date="2018-07" db="EMBL/GenBank/DDBJ databases">
        <title>Genomic Encyclopedia of Type Strains, Phase IV (KMG-IV): sequencing the most valuable type-strain genomes for metagenomic binning, comparative biology and taxonomic classification.</title>
        <authorList>
            <person name="Goeker M."/>
        </authorList>
    </citation>
    <scope>NUCLEOTIDE SEQUENCE [LARGE SCALE GENOMIC DNA]</scope>
    <source>
        <strain evidence="1 2">DSM 44290</strain>
    </source>
</reference>
<gene>
    <name evidence="1" type="ORF">DFR76_11682</name>
</gene>
<evidence type="ECO:0000313" key="1">
    <source>
        <dbReference type="EMBL" id="RDI60348.1"/>
    </source>
</evidence>
<dbReference type="EMBL" id="QQBC01000016">
    <property type="protein sequence ID" value="RDI60348.1"/>
    <property type="molecule type" value="Genomic_DNA"/>
</dbReference>
<keyword evidence="2" id="KW-1185">Reference proteome</keyword>
<dbReference type="Pfam" id="PF00067">
    <property type="entry name" value="p450"/>
    <property type="match status" value="1"/>
</dbReference>
<comment type="caution">
    <text evidence="1">The sequence shown here is derived from an EMBL/GenBank/DDBJ whole genome shotgun (WGS) entry which is preliminary data.</text>
</comment>
<dbReference type="Gene3D" id="1.10.630.10">
    <property type="entry name" value="Cytochrome P450"/>
    <property type="match status" value="1"/>
</dbReference>
<dbReference type="GO" id="GO:0005506">
    <property type="term" value="F:iron ion binding"/>
    <property type="evidence" value="ECO:0007669"/>
    <property type="project" value="InterPro"/>
</dbReference>
<dbReference type="PANTHER" id="PTHR24305:SF224">
    <property type="entry name" value="CYTOCHROME P450 313A1-RELATED"/>
    <property type="match status" value="1"/>
</dbReference>
<protein>
    <submittedName>
        <fullName evidence="1">Cytochrome P450</fullName>
    </submittedName>
</protein>
<dbReference type="InterPro" id="IPR036396">
    <property type="entry name" value="Cyt_P450_sf"/>
</dbReference>
<dbReference type="Proteomes" id="UP000254869">
    <property type="component" value="Unassembled WGS sequence"/>
</dbReference>
<dbReference type="AlphaFoldDB" id="A0A370HPA7"/>
<dbReference type="SUPFAM" id="SSF48264">
    <property type="entry name" value="Cytochrome P450"/>
    <property type="match status" value="1"/>
</dbReference>
<dbReference type="STRING" id="1210086.GCA_001613105_06247"/>
<dbReference type="PANTHER" id="PTHR24305">
    <property type="entry name" value="CYTOCHROME P450"/>
    <property type="match status" value="1"/>
</dbReference>
<name>A0A370HPA7_9NOCA</name>